<accession>A0A2U1CZU7</accession>
<dbReference type="Gene3D" id="3.40.50.2000">
    <property type="entry name" value="Glycogen Phosphorylase B"/>
    <property type="match status" value="2"/>
</dbReference>
<dbReference type="Pfam" id="PF13439">
    <property type="entry name" value="Glyco_transf_4"/>
    <property type="match status" value="1"/>
</dbReference>
<dbReference type="PANTHER" id="PTHR45947:SF3">
    <property type="entry name" value="SULFOQUINOVOSYL TRANSFERASE SQD2"/>
    <property type="match status" value="1"/>
</dbReference>
<keyword evidence="2" id="KW-0808">Transferase</keyword>
<organism evidence="2 3">
    <name type="scientific">Tamilnaduibacter salinus</name>
    <dbReference type="NCBI Taxonomy" id="1484056"/>
    <lineage>
        <taxon>Bacteria</taxon>
        <taxon>Pseudomonadati</taxon>
        <taxon>Pseudomonadota</taxon>
        <taxon>Gammaproteobacteria</taxon>
        <taxon>Pseudomonadales</taxon>
        <taxon>Marinobacteraceae</taxon>
        <taxon>Tamilnaduibacter</taxon>
    </lineage>
</organism>
<dbReference type="EMBL" id="QEKQ01000002">
    <property type="protein sequence ID" value="PVY78316.1"/>
    <property type="molecule type" value="Genomic_DNA"/>
</dbReference>
<proteinExistence type="predicted"/>
<dbReference type="InterPro" id="IPR050194">
    <property type="entry name" value="Glycosyltransferase_grp1"/>
</dbReference>
<dbReference type="GO" id="GO:0016757">
    <property type="term" value="F:glycosyltransferase activity"/>
    <property type="evidence" value="ECO:0007669"/>
    <property type="project" value="UniProtKB-ARBA"/>
</dbReference>
<comment type="caution">
    <text evidence="2">The sequence shown here is derived from an EMBL/GenBank/DDBJ whole genome shotgun (WGS) entry which is preliminary data.</text>
</comment>
<reference evidence="2 3" key="1">
    <citation type="submission" date="2018-04" db="EMBL/GenBank/DDBJ databases">
        <title>Genomic Encyclopedia of Type Strains, Phase IV (KMG-IV): sequencing the most valuable type-strain genomes for metagenomic binning, comparative biology and taxonomic classification.</title>
        <authorList>
            <person name="Goeker M."/>
        </authorList>
    </citation>
    <scope>NUCLEOTIDE SEQUENCE [LARGE SCALE GENOMIC DNA]</scope>
    <source>
        <strain evidence="2 3">DSM 28688</strain>
    </source>
</reference>
<gene>
    <name evidence="2" type="ORF">C8D92_102357</name>
</gene>
<sequence length="387" mass="42809">MKPVRVLQFITPAGFYGAERWILALVNNLDSEHVTSSLAVTDEGGGQDLTFLDYWPDEKGEISRVAMNGRFDWRAIDRLSRVIRDRKIDVLHTHGYKSDIVGWIAARKAGIPCVSTPHGFPTSAGLKMQLFIGAGSFLLRYFNAVAPLSEALQRDMQRLKVPAERTRMIQNGVDLKEIDEALAADVGEHDLKKRGCFTIGYIGQMIPRKGLRHLLSAFDRFHAKCPESQLVLVGDGSERSELEAVAQSMASGQAIHFAGFRADRLRLLRQFDVFAMTSALEGIPRCMMEAMAVGTPVVAYDIPGVDLLIEQGVTGLSVQHGDDVGLSQCFEAVLEDSRAASARSRAARQLIEEEYSARRMALEYEQLFRELRDQGRLTAPAAQGVVS</sequence>
<name>A0A2U1CZU7_9GAMM</name>
<dbReference type="PANTHER" id="PTHR45947">
    <property type="entry name" value="SULFOQUINOVOSYL TRANSFERASE SQD2"/>
    <property type="match status" value="1"/>
</dbReference>
<dbReference type="OrthoDB" id="9768937at2"/>
<dbReference type="AlphaFoldDB" id="A0A2U1CZU7"/>
<protein>
    <submittedName>
        <fullName evidence="2">Glycosyltransferase involved in cell wall biosynthesis</fullName>
    </submittedName>
</protein>
<evidence type="ECO:0000313" key="2">
    <source>
        <dbReference type="EMBL" id="PVY78316.1"/>
    </source>
</evidence>
<dbReference type="Pfam" id="PF13692">
    <property type="entry name" value="Glyco_trans_1_4"/>
    <property type="match status" value="1"/>
</dbReference>
<evidence type="ECO:0000313" key="3">
    <source>
        <dbReference type="Proteomes" id="UP000245887"/>
    </source>
</evidence>
<dbReference type="Proteomes" id="UP000245887">
    <property type="component" value="Unassembled WGS sequence"/>
</dbReference>
<dbReference type="InterPro" id="IPR028098">
    <property type="entry name" value="Glyco_trans_4-like_N"/>
</dbReference>
<dbReference type="CDD" id="cd03811">
    <property type="entry name" value="GT4_GT28_WabH-like"/>
    <property type="match status" value="1"/>
</dbReference>
<evidence type="ECO:0000259" key="1">
    <source>
        <dbReference type="Pfam" id="PF13439"/>
    </source>
</evidence>
<dbReference type="SUPFAM" id="SSF53756">
    <property type="entry name" value="UDP-Glycosyltransferase/glycogen phosphorylase"/>
    <property type="match status" value="1"/>
</dbReference>
<feature type="domain" description="Glycosyltransferase subfamily 4-like N-terminal" evidence="1">
    <location>
        <begin position="17"/>
        <end position="176"/>
    </location>
</feature>
<dbReference type="RefSeq" id="WP_116918524.1">
    <property type="nucleotide sequence ID" value="NZ_QEKQ01000002.1"/>
</dbReference>